<evidence type="ECO:0000313" key="3">
    <source>
        <dbReference type="Proteomes" id="UP001054837"/>
    </source>
</evidence>
<dbReference type="EMBL" id="BPLQ01005055">
    <property type="protein sequence ID" value="GIY12468.1"/>
    <property type="molecule type" value="Genomic_DNA"/>
</dbReference>
<feature type="compositionally biased region" description="Polar residues" evidence="1">
    <location>
        <begin position="87"/>
        <end position="96"/>
    </location>
</feature>
<evidence type="ECO:0008006" key="4">
    <source>
        <dbReference type="Google" id="ProtNLM"/>
    </source>
</evidence>
<dbReference type="Proteomes" id="UP001054837">
    <property type="component" value="Unassembled WGS sequence"/>
</dbReference>
<accession>A0AAV4QXP1</accession>
<organism evidence="2 3">
    <name type="scientific">Caerostris darwini</name>
    <dbReference type="NCBI Taxonomy" id="1538125"/>
    <lineage>
        <taxon>Eukaryota</taxon>
        <taxon>Metazoa</taxon>
        <taxon>Ecdysozoa</taxon>
        <taxon>Arthropoda</taxon>
        <taxon>Chelicerata</taxon>
        <taxon>Arachnida</taxon>
        <taxon>Araneae</taxon>
        <taxon>Araneomorphae</taxon>
        <taxon>Entelegynae</taxon>
        <taxon>Araneoidea</taxon>
        <taxon>Araneidae</taxon>
        <taxon>Caerostris</taxon>
    </lineage>
</organism>
<sequence>MFSIQASRSHYFLNTKPLSFKLPSLSKQISSFTSKALSAITNPSEKKLPTTKTLQLTALFCRSRKEREPPSQLRPSKVNFREKPPGLNQTNPSPTKRNFIKLGIRSKIRVTLANPDSEEYHLQEKFPLLLNPSPYQFLIHSKQPQK</sequence>
<gene>
    <name evidence="2" type="ORF">CDAR_527961</name>
</gene>
<protein>
    <recommendedName>
        <fullName evidence="4">Ribosomal protein S10</fullName>
    </recommendedName>
</protein>
<name>A0AAV4QXP1_9ARAC</name>
<reference evidence="2 3" key="1">
    <citation type="submission" date="2021-06" db="EMBL/GenBank/DDBJ databases">
        <title>Caerostris darwini draft genome.</title>
        <authorList>
            <person name="Kono N."/>
            <person name="Arakawa K."/>
        </authorList>
    </citation>
    <scope>NUCLEOTIDE SEQUENCE [LARGE SCALE GENOMIC DNA]</scope>
</reference>
<feature type="region of interest" description="Disordered" evidence="1">
    <location>
        <begin position="64"/>
        <end position="99"/>
    </location>
</feature>
<proteinExistence type="predicted"/>
<comment type="caution">
    <text evidence="2">The sequence shown here is derived from an EMBL/GenBank/DDBJ whole genome shotgun (WGS) entry which is preliminary data.</text>
</comment>
<keyword evidence="3" id="KW-1185">Reference proteome</keyword>
<dbReference type="AlphaFoldDB" id="A0AAV4QXP1"/>
<evidence type="ECO:0000256" key="1">
    <source>
        <dbReference type="SAM" id="MobiDB-lite"/>
    </source>
</evidence>
<evidence type="ECO:0000313" key="2">
    <source>
        <dbReference type="EMBL" id="GIY12468.1"/>
    </source>
</evidence>